<sequence length="318" mass="34538">MRAPSAARDATERSGIGSRTRERGNCGAGAQMSESLWEANHVEKQQRGPNSGEGPRILSKVCGPVEARGGGWGRGLRVLVCASVWWSLVPLAETRWIQWIFSRLPTVAVALKSHRGLDREGICQFSIHCHPQAPRPPPDPPCFHHCYVAQAPTLQTSVGACRSQRKTNVGSVPDAKGIALRCLKGRPGAAVVAVLEGGWKPVLGLRPVRWTERRGEERRDSACREQGAGPTCELLWPAPLTGGCSSLGAKLGSSRSRRWNGPGRGEGRGSNSRMRGRRIMVECEEGEKTQRTTSKSKSKRKARTEDGGRRSALRSASK</sequence>
<feature type="region of interest" description="Disordered" evidence="1">
    <location>
        <begin position="1"/>
        <end position="30"/>
    </location>
</feature>
<feature type="region of interest" description="Disordered" evidence="1">
    <location>
        <begin position="247"/>
        <end position="318"/>
    </location>
</feature>
<accession>A0A176VHH6</accession>
<evidence type="ECO:0000256" key="1">
    <source>
        <dbReference type="SAM" id="MobiDB-lite"/>
    </source>
</evidence>
<evidence type="ECO:0000313" key="2">
    <source>
        <dbReference type="EMBL" id="OAE19246.1"/>
    </source>
</evidence>
<proteinExistence type="predicted"/>
<reference evidence="2" key="1">
    <citation type="submission" date="2016-03" db="EMBL/GenBank/DDBJ databases">
        <title>Mechanisms controlling the formation of the plant cell surface in tip-growing cells are functionally conserved among land plants.</title>
        <authorList>
            <person name="Honkanen S."/>
            <person name="Jones V.A."/>
            <person name="Morieri G."/>
            <person name="Champion C."/>
            <person name="Hetherington A.J."/>
            <person name="Kelly S."/>
            <person name="Saint-Marcoux D."/>
            <person name="Proust H."/>
            <person name="Prescott H."/>
            <person name="Dolan L."/>
        </authorList>
    </citation>
    <scope>NUCLEOTIDE SEQUENCE [LARGE SCALE GENOMIC DNA]</scope>
    <source>
        <tissue evidence="2">Whole gametophyte</tissue>
    </source>
</reference>
<evidence type="ECO:0000313" key="3">
    <source>
        <dbReference type="Proteomes" id="UP000077202"/>
    </source>
</evidence>
<dbReference type="EMBL" id="LVLJ01003906">
    <property type="protein sequence ID" value="OAE19246.1"/>
    <property type="molecule type" value="Genomic_DNA"/>
</dbReference>
<dbReference type="Proteomes" id="UP000077202">
    <property type="component" value="Unassembled WGS sequence"/>
</dbReference>
<organism evidence="2 3">
    <name type="scientific">Marchantia polymorpha subsp. ruderalis</name>
    <dbReference type="NCBI Taxonomy" id="1480154"/>
    <lineage>
        <taxon>Eukaryota</taxon>
        <taxon>Viridiplantae</taxon>
        <taxon>Streptophyta</taxon>
        <taxon>Embryophyta</taxon>
        <taxon>Marchantiophyta</taxon>
        <taxon>Marchantiopsida</taxon>
        <taxon>Marchantiidae</taxon>
        <taxon>Marchantiales</taxon>
        <taxon>Marchantiaceae</taxon>
        <taxon>Marchantia</taxon>
    </lineage>
</organism>
<dbReference type="AlphaFoldDB" id="A0A176VHH6"/>
<comment type="caution">
    <text evidence="2">The sequence shown here is derived from an EMBL/GenBank/DDBJ whole genome shotgun (WGS) entry which is preliminary data.</text>
</comment>
<gene>
    <name evidence="2" type="ORF">AXG93_3507s1180</name>
</gene>
<keyword evidence="3" id="KW-1185">Reference proteome</keyword>
<protein>
    <submittedName>
        <fullName evidence="2">Uncharacterized protein</fullName>
    </submittedName>
</protein>
<name>A0A176VHH6_MARPO</name>